<dbReference type="Proteomes" id="UP001189624">
    <property type="component" value="Chromosome 2"/>
</dbReference>
<evidence type="ECO:0000256" key="1">
    <source>
        <dbReference type="SAM" id="SignalP"/>
    </source>
</evidence>
<dbReference type="AlphaFoldDB" id="A0AA86S6G8"/>
<evidence type="ECO:0000313" key="3">
    <source>
        <dbReference type="Proteomes" id="UP001189624"/>
    </source>
</evidence>
<proteinExistence type="predicted"/>
<accession>A0AA86S6G8</accession>
<feature type="signal peptide" evidence="1">
    <location>
        <begin position="1"/>
        <end position="30"/>
    </location>
</feature>
<dbReference type="Gramene" id="rna-AYBTSS11_LOCUS4241">
    <property type="protein sequence ID" value="CAJ1928432.1"/>
    <property type="gene ID" value="gene-AYBTSS11_LOCUS4241"/>
</dbReference>
<name>A0AA86S6G8_9FABA</name>
<reference evidence="2" key="1">
    <citation type="submission" date="2023-10" db="EMBL/GenBank/DDBJ databases">
        <authorList>
            <person name="Domelevo Entfellner J.-B."/>
        </authorList>
    </citation>
    <scope>NUCLEOTIDE SEQUENCE</scope>
</reference>
<dbReference type="EMBL" id="OY731399">
    <property type="protein sequence ID" value="CAJ1928432.1"/>
    <property type="molecule type" value="Genomic_DNA"/>
</dbReference>
<keyword evidence="3" id="KW-1185">Reference proteome</keyword>
<evidence type="ECO:0000313" key="2">
    <source>
        <dbReference type="EMBL" id="CAJ1928432.1"/>
    </source>
</evidence>
<keyword evidence="1" id="KW-0732">Signal</keyword>
<organism evidence="2 3">
    <name type="scientific">Sphenostylis stenocarpa</name>
    <dbReference type="NCBI Taxonomy" id="92480"/>
    <lineage>
        <taxon>Eukaryota</taxon>
        <taxon>Viridiplantae</taxon>
        <taxon>Streptophyta</taxon>
        <taxon>Embryophyta</taxon>
        <taxon>Tracheophyta</taxon>
        <taxon>Spermatophyta</taxon>
        <taxon>Magnoliopsida</taxon>
        <taxon>eudicotyledons</taxon>
        <taxon>Gunneridae</taxon>
        <taxon>Pentapetalae</taxon>
        <taxon>rosids</taxon>
        <taxon>fabids</taxon>
        <taxon>Fabales</taxon>
        <taxon>Fabaceae</taxon>
        <taxon>Papilionoideae</taxon>
        <taxon>50 kb inversion clade</taxon>
        <taxon>NPAAA clade</taxon>
        <taxon>indigoferoid/millettioid clade</taxon>
        <taxon>Phaseoleae</taxon>
        <taxon>Sphenostylis</taxon>
    </lineage>
</organism>
<protein>
    <submittedName>
        <fullName evidence="2">Uncharacterized protein</fullName>
    </submittedName>
</protein>
<gene>
    <name evidence="2" type="ORF">AYBTSS11_LOCUS4241</name>
</gene>
<feature type="chain" id="PRO_5041696480" evidence="1">
    <location>
        <begin position="31"/>
        <end position="105"/>
    </location>
</feature>
<sequence length="105" mass="12172">MISTAPPRSPVNSFWFAISSLIILCPYKEANDIYAMERLTSGLELGLKLDGAEEIRAELKRLKRMKERKKWLLIFYLWLLNNISVNCSTGKMRGAYDFLIVYCYA</sequence>